<evidence type="ECO:0000313" key="3">
    <source>
        <dbReference type="Proteomes" id="UP001362899"/>
    </source>
</evidence>
<keyword evidence="1" id="KW-0472">Membrane</keyword>
<name>A0AAV5RDZ8_STABA</name>
<dbReference type="AlphaFoldDB" id="A0AAV5RDZ8"/>
<evidence type="ECO:0000313" key="2">
    <source>
        <dbReference type="EMBL" id="GMM49683.1"/>
    </source>
</evidence>
<keyword evidence="1" id="KW-0812">Transmembrane</keyword>
<accession>A0AAV5RDZ8</accession>
<evidence type="ECO:0000256" key="1">
    <source>
        <dbReference type="SAM" id="Phobius"/>
    </source>
</evidence>
<dbReference type="EMBL" id="BTGC01000003">
    <property type="protein sequence ID" value="GMM49683.1"/>
    <property type="molecule type" value="Genomic_DNA"/>
</dbReference>
<proteinExistence type="predicted"/>
<sequence length="67" mass="7511">MSQSLVVRIKKSISRPWEIFNMEFIPGACCTPWERTCIHSVVLVVLGLIVYAISRAASKFSQNLADV</sequence>
<organism evidence="2 3">
    <name type="scientific">Starmerella bacillaris</name>
    <name type="common">Yeast</name>
    <name type="synonym">Candida zemplinina</name>
    <dbReference type="NCBI Taxonomy" id="1247836"/>
    <lineage>
        <taxon>Eukaryota</taxon>
        <taxon>Fungi</taxon>
        <taxon>Dikarya</taxon>
        <taxon>Ascomycota</taxon>
        <taxon>Saccharomycotina</taxon>
        <taxon>Dipodascomycetes</taxon>
        <taxon>Dipodascales</taxon>
        <taxon>Trichomonascaceae</taxon>
        <taxon>Starmerella</taxon>
    </lineage>
</organism>
<keyword evidence="3" id="KW-1185">Reference proteome</keyword>
<gene>
    <name evidence="2" type="ORF">DASB73_006410</name>
</gene>
<dbReference type="Proteomes" id="UP001362899">
    <property type="component" value="Unassembled WGS sequence"/>
</dbReference>
<feature type="transmembrane region" description="Helical" evidence="1">
    <location>
        <begin position="38"/>
        <end position="54"/>
    </location>
</feature>
<reference evidence="2 3" key="1">
    <citation type="journal article" date="2023" name="Elife">
        <title>Identification of key yeast species and microbe-microbe interactions impacting larval growth of Drosophila in the wild.</title>
        <authorList>
            <person name="Mure A."/>
            <person name="Sugiura Y."/>
            <person name="Maeda R."/>
            <person name="Honda K."/>
            <person name="Sakurai N."/>
            <person name="Takahashi Y."/>
            <person name="Watada M."/>
            <person name="Katoh T."/>
            <person name="Gotoh A."/>
            <person name="Gotoh Y."/>
            <person name="Taniguchi I."/>
            <person name="Nakamura K."/>
            <person name="Hayashi T."/>
            <person name="Katayama T."/>
            <person name="Uemura T."/>
            <person name="Hattori Y."/>
        </authorList>
    </citation>
    <scope>NUCLEOTIDE SEQUENCE [LARGE SCALE GENOMIC DNA]</scope>
    <source>
        <strain evidence="2 3">SB-73</strain>
    </source>
</reference>
<comment type="caution">
    <text evidence="2">The sequence shown here is derived from an EMBL/GenBank/DDBJ whole genome shotgun (WGS) entry which is preliminary data.</text>
</comment>
<protein>
    <submittedName>
        <fullName evidence="2">Uncharacterized protein</fullName>
    </submittedName>
</protein>
<keyword evidence="1" id="KW-1133">Transmembrane helix</keyword>